<feature type="signal peptide" evidence="1">
    <location>
        <begin position="1"/>
        <end position="17"/>
    </location>
</feature>
<evidence type="ECO:0008006" key="4">
    <source>
        <dbReference type="Google" id="ProtNLM"/>
    </source>
</evidence>
<name>A0A222G5W0_9GAMM</name>
<sequence length="176" mass="20425">MKKFYFLLFLLSFTSLAAETNTQHFFNENLVIELSTEFRALSASDLNKRYGEQKNPPAYAFSDKDQSVSFTFTQYSTPAEKKSMNKIHKSLSGMLRKANDKARWKKDKVYSRLGTKVAVFEYEIKSIGKYQYNLTYTLPVDGKLTLISFTTTDKKYKNKWLDLARESMDSIQLKAL</sequence>
<evidence type="ECO:0000313" key="3">
    <source>
        <dbReference type="Proteomes" id="UP000202259"/>
    </source>
</evidence>
<organism evidence="2 3">
    <name type="scientific">Cognaticolwellia beringensis</name>
    <dbReference type="NCBI Taxonomy" id="1967665"/>
    <lineage>
        <taxon>Bacteria</taxon>
        <taxon>Pseudomonadati</taxon>
        <taxon>Pseudomonadota</taxon>
        <taxon>Gammaproteobacteria</taxon>
        <taxon>Alteromonadales</taxon>
        <taxon>Colwelliaceae</taxon>
        <taxon>Cognaticolwellia</taxon>
    </lineage>
</organism>
<evidence type="ECO:0000256" key="1">
    <source>
        <dbReference type="SAM" id="SignalP"/>
    </source>
</evidence>
<dbReference type="RefSeq" id="WP_081149727.1">
    <property type="nucleotide sequence ID" value="NZ_CP020465.1"/>
</dbReference>
<dbReference type="Proteomes" id="UP000202259">
    <property type="component" value="Chromosome"/>
</dbReference>
<gene>
    <name evidence="2" type="ORF">B5D82_05165</name>
</gene>
<evidence type="ECO:0000313" key="2">
    <source>
        <dbReference type="EMBL" id="ASP47201.1"/>
    </source>
</evidence>
<proteinExistence type="predicted"/>
<protein>
    <recommendedName>
        <fullName evidence="4">PsbP C-terminal domain-containing protein</fullName>
    </recommendedName>
</protein>
<feature type="chain" id="PRO_5011270558" description="PsbP C-terminal domain-containing protein" evidence="1">
    <location>
        <begin position="18"/>
        <end position="176"/>
    </location>
</feature>
<accession>A0A222G5W0</accession>
<dbReference type="KEGG" id="cber:B5D82_05165"/>
<dbReference type="OrthoDB" id="6226678at2"/>
<dbReference type="AlphaFoldDB" id="A0A222G5W0"/>
<keyword evidence="1" id="KW-0732">Signal</keyword>
<reference evidence="2 3" key="1">
    <citation type="submission" date="2017-08" db="EMBL/GenBank/DDBJ databases">
        <title>Complete genome of Colwellia sp. NB097-1, a psychrophile bacterium ioslated from Bering Sea.</title>
        <authorList>
            <person name="Chen X."/>
        </authorList>
    </citation>
    <scope>NUCLEOTIDE SEQUENCE [LARGE SCALE GENOMIC DNA]</scope>
    <source>
        <strain evidence="2 3">NB097-1</strain>
    </source>
</reference>
<keyword evidence="3" id="KW-1185">Reference proteome</keyword>
<dbReference type="EMBL" id="CP020465">
    <property type="protein sequence ID" value="ASP47201.1"/>
    <property type="molecule type" value="Genomic_DNA"/>
</dbReference>